<keyword evidence="6 7" id="KW-0472">Membrane</keyword>
<dbReference type="PROSITE" id="PS51257">
    <property type="entry name" value="PROKAR_LIPOPROTEIN"/>
    <property type="match status" value="1"/>
</dbReference>
<feature type="transmembrane region" description="Helical" evidence="7">
    <location>
        <begin position="106"/>
        <end position="127"/>
    </location>
</feature>
<feature type="transmembrane region" description="Helical" evidence="7">
    <location>
        <begin position="404"/>
        <end position="423"/>
    </location>
</feature>
<dbReference type="GO" id="GO:0005886">
    <property type="term" value="C:plasma membrane"/>
    <property type="evidence" value="ECO:0007669"/>
    <property type="project" value="TreeGrafter"/>
</dbReference>
<dbReference type="GO" id="GO:0042907">
    <property type="term" value="F:xanthine transmembrane transporter activity"/>
    <property type="evidence" value="ECO:0007669"/>
    <property type="project" value="TreeGrafter"/>
</dbReference>
<feature type="transmembrane region" description="Helical" evidence="7">
    <location>
        <begin position="192"/>
        <end position="215"/>
    </location>
</feature>
<dbReference type="PANTHER" id="PTHR42810:SF1">
    <property type="entry name" value="PURINE PERMEASE YWDJ-RELATED"/>
    <property type="match status" value="1"/>
</dbReference>
<dbReference type="Pfam" id="PF00860">
    <property type="entry name" value="Xan_ur_permease"/>
    <property type="match status" value="1"/>
</dbReference>
<dbReference type="HOGENOM" id="CLU_017959_0_0_9"/>
<evidence type="ECO:0000256" key="3">
    <source>
        <dbReference type="ARBA" id="ARBA00022448"/>
    </source>
</evidence>
<feature type="transmembrane region" description="Helical" evidence="7">
    <location>
        <begin position="15"/>
        <end position="36"/>
    </location>
</feature>
<dbReference type="STRING" id="1042163.BRLA_c007730"/>
<feature type="transmembrane region" description="Helical" evidence="7">
    <location>
        <begin position="48"/>
        <end position="68"/>
    </location>
</feature>
<feature type="transmembrane region" description="Helical" evidence="7">
    <location>
        <begin position="80"/>
        <end position="99"/>
    </location>
</feature>
<feature type="transmembrane region" description="Helical" evidence="7">
    <location>
        <begin position="376"/>
        <end position="398"/>
    </location>
</feature>
<feature type="transmembrane region" description="Helical" evidence="7">
    <location>
        <begin position="236"/>
        <end position="265"/>
    </location>
</feature>
<feature type="transmembrane region" description="Helical" evidence="7">
    <location>
        <begin position="133"/>
        <end position="155"/>
    </location>
</feature>
<feature type="transmembrane region" description="Helical" evidence="7">
    <location>
        <begin position="167"/>
        <end position="186"/>
    </location>
</feature>
<dbReference type="eggNOG" id="COG2233">
    <property type="taxonomic scope" value="Bacteria"/>
</dbReference>
<comment type="subcellular location">
    <subcellularLocation>
        <location evidence="1">Membrane</location>
        <topology evidence="1">Multi-pass membrane protein</topology>
    </subcellularLocation>
</comment>
<dbReference type="InterPro" id="IPR006043">
    <property type="entry name" value="NCS2"/>
</dbReference>
<proteinExistence type="inferred from homology"/>
<feature type="transmembrane region" description="Helical" evidence="7">
    <location>
        <begin position="347"/>
        <end position="364"/>
    </location>
</feature>
<evidence type="ECO:0000256" key="4">
    <source>
        <dbReference type="ARBA" id="ARBA00022692"/>
    </source>
</evidence>
<name>A0A075R0Y2_BRELA</name>
<dbReference type="KEGG" id="blr:BRLA_c007730"/>
<dbReference type="PANTHER" id="PTHR42810">
    <property type="entry name" value="PURINE PERMEASE C1399.01C-RELATED"/>
    <property type="match status" value="1"/>
</dbReference>
<keyword evidence="3" id="KW-0813">Transport</keyword>
<evidence type="ECO:0000256" key="6">
    <source>
        <dbReference type="ARBA" id="ARBA00023136"/>
    </source>
</evidence>
<organism evidence="8 9">
    <name type="scientific">Brevibacillus laterosporus LMG 15441</name>
    <dbReference type="NCBI Taxonomy" id="1042163"/>
    <lineage>
        <taxon>Bacteria</taxon>
        <taxon>Bacillati</taxon>
        <taxon>Bacillota</taxon>
        <taxon>Bacilli</taxon>
        <taxon>Bacillales</taxon>
        <taxon>Paenibacillaceae</taxon>
        <taxon>Brevibacillus</taxon>
    </lineage>
</organism>
<evidence type="ECO:0000256" key="7">
    <source>
        <dbReference type="SAM" id="Phobius"/>
    </source>
</evidence>
<dbReference type="AlphaFoldDB" id="A0A075R0Y2"/>
<dbReference type="Proteomes" id="UP000005850">
    <property type="component" value="Chromosome"/>
</dbReference>
<keyword evidence="4 7" id="KW-0812">Transmembrane</keyword>
<dbReference type="EMBL" id="CP007806">
    <property type="protein sequence ID" value="AIG25116.1"/>
    <property type="molecule type" value="Genomic_DNA"/>
</dbReference>
<keyword evidence="5 7" id="KW-1133">Transmembrane helix</keyword>
<gene>
    <name evidence="8" type="primary">ywdJ</name>
    <name evidence="8" type="ORF">BRLA_c007730</name>
</gene>
<feature type="transmembrane region" description="Helical" evidence="7">
    <location>
        <begin position="320"/>
        <end position="341"/>
    </location>
</feature>
<reference evidence="8 9" key="1">
    <citation type="journal article" date="2011" name="J. Bacteriol.">
        <title>Genome sequence of Brevibacillus laterosporus LMG 15441, a pathogen of invertebrates.</title>
        <authorList>
            <person name="Djukic M."/>
            <person name="Poehlein A."/>
            <person name="Thurmer A."/>
            <person name="Daniel R."/>
        </authorList>
    </citation>
    <scope>NUCLEOTIDE SEQUENCE [LARGE SCALE GENOMIC DNA]</scope>
    <source>
        <strain evidence="8 9">LMG 15441</strain>
    </source>
</reference>
<evidence type="ECO:0000313" key="8">
    <source>
        <dbReference type="EMBL" id="AIG25116.1"/>
    </source>
</evidence>
<protein>
    <submittedName>
        <fullName evidence="8">Putative purine permease YwdJ</fullName>
    </submittedName>
</protein>
<dbReference type="RefSeq" id="WP_003335388.1">
    <property type="nucleotide sequence ID" value="NZ_CP007806.1"/>
</dbReference>
<evidence type="ECO:0000256" key="5">
    <source>
        <dbReference type="ARBA" id="ARBA00022989"/>
    </source>
</evidence>
<sequence>MKYGLHSTPPWKVTIPAAVQWFIVTLSCSIAVPIVIGEAYGLSEAQTALFIQQTLFYIGLASLIQGWIGHRYPMMEAPAGLWWSIFLMLGQIGVTMGLAPMEIGQSFQVGMVISGLIFLILGFTKSISKLQKLFTPAVTGTYMILLAISLASNFIKGMLGVGYHGSTTVLPSIALASIVIIMIVLLCQKIKAVASFAVLIGMLAGWGTYALMGWTDPIRESSSLITLPRLFFWGPFHWDLGIVITCVLTTLILLTNLITSIAVIGETTEEKAEKRHFDKGGVFTGVSHLISGLAGVVGMIPLTLAAAFIQTTRIASRLPFILAMSFMMIIGLLPSISNILATLPTPVAYAAMFVAYAQILGFGLRDFKRIPFNERTIIVVGCSLLLGLGIMFVAPDAWRTLHPMLSFLCSNGLLVGVLLVLLLEHVIYPNRAVQTVETKKDESAS</sequence>
<comment type="similarity">
    <text evidence="2">Belongs to the nucleobase:cation symporter-2 (NCS2) (TC 2.A.40) family.</text>
</comment>
<evidence type="ECO:0000313" key="9">
    <source>
        <dbReference type="Proteomes" id="UP000005850"/>
    </source>
</evidence>
<accession>A0A075R0Y2</accession>
<dbReference type="NCBIfam" id="NF037981">
    <property type="entry name" value="NCS2_1"/>
    <property type="match status" value="1"/>
</dbReference>
<evidence type="ECO:0000256" key="2">
    <source>
        <dbReference type="ARBA" id="ARBA00008821"/>
    </source>
</evidence>
<evidence type="ECO:0000256" key="1">
    <source>
        <dbReference type="ARBA" id="ARBA00004141"/>
    </source>
</evidence>
<keyword evidence="9" id="KW-1185">Reference proteome</keyword>